<evidence type="ECO:0000256" key="7">
    <source>
        <dbReference type="ARBA" id="ARBA00022833"/>
    </source>
</evidence>
<comment type="subcellular location">
    <subcellularLocation>
        <location evidence="2">Nucleus</location>
    </subcellularLocation>
</comment>
<keyword evidence="4" id="KW-0479">Metal-binding</keyword>
<dbReference type="PRINTS" id="PR02045">
    <property type="entry name" value="F138DOMAIN"/>
</dbReference>
<dbReference type="Bgee" id="ENSMMUG00000019423">
    <property type="expression patterns" value="Expressed in hindlimb stylopod muscle and 20 other cell types or tissues"/>
</dbReference>
<dbReference type="ExpressionAtlas" id="A0A5F7ZJW1">
    <property type="expression patterns" value="baseline"/>
</dbReference>
<keyword evidence="5" id="KW-0677">Repeat</keyword>
<feature type="domain" description="C2H2-type" evidence="16">
    <location>
        <begin position="252"/>
        <end position="279"/>
    </location>
</feature>
<evidence type="ECO:0000259" key="17">
    <source>
        <dbReference type="PROSITE" id="PS50805"/>
    </source>
</evidence>
<evidence type="ECO:0000256" key="2">
    <source>
        <dbReference type="ARBA" id="ARBA00004123"/>
    </source>
</evidence>
<feature type="region of interest" description="Disordered" evidence="15">
    <location>
        <begin position="132"/>
        <end position="164"/>
    </location>
</feature>
<feature type="domain" description="C2H2-type" evidence="16">
    <location>
        <begin position="280"/>
        <end position="307"/>
    </location>
</feature>
<dbReference type="PROSITE" id="PS50157">
    <property type="entry name" value="ZINC_FINGER_C2H2_2"/>
    <property type="match status" value="9"/>
</dbReference>
<dbReference type="GO" id="GO:0006357">
    <property type="term" value="P:regulation of transcription by RNA polymerase II"/>
    <property type="evidence" value="ECO:0000318"/>
    <property type="project" value="GO_Central"/>
</dbReference>
<feature type="domain" description="C2H2-type" evidence="16">
    <location>
        <begin position="392"/>
        <end position="419"/>
    </location>
</feature>
<dbReference type="SMART" id="SM00349">
    <property type="entry name" value="KRAB"/>
    <property type="match status" value="1"/>
</dbReference>
<dbReference type="SMART" id="SM00355">
    <property type="entry name" value="ZnF_C2H2"/>
    <property type="match status" value="9"/>
</dbReference>
<evidence type="ECO:0000256" key="8">
    <source>
        <dbReference type="ARBA" id="ARBA00023015"/>
    </source>
</evidence>
<keyword evidence="7" id="KW-0862">Zinc</keyword>
<proteinExistence type="inferred from homology"/>
<dbReference type="FunFam" id="3.30.160.60:FF:000586">
    <property type="entry name" value="zinc finger protein 2 isoform X2"/>
    <property type="match status" value="1"/>
</dbReference>
<dbReference type="FunFam" id="3.30.160.60:FF:001677">
    <property type="entry name" value="Zinc finger protein 2"/>
    <property type="match status" value="1"/>
</dbReference>
<dbReference type="GO" id="GO:0005634">
    <property type="term" value="C:nucleus"/>
    <property type="evidence" value="ECO:0007669"/>
    <property type="project" value="UniProtKB-SubCell"/>
</dbReference>
<dbReference type="PANTHER" id="PTHR24399:SF54">
    <property type="entry name" value="GASTRULA ZINC FINGER PROTEIN XLCGF26.1-LIKE-RELATED"/>
    <property type="match status" value="1"/>
</dbReference>
<reference evidence="18" key="3">
    <citation type="submission" date="2025-08" db="UniProtKB">
        <authorList>
            <consortium name="Ensembl"/>
        </authorList>
    </citation>
    <scope>IDENTIFICATION</scope>
    <source>
        <strain evidence="18">17573</strain>
    </source>
</reference>
<evidence type="ECO:0000313" key="18">
    <source>
        <dbReference type="Ensembl" id="ENSMMUP00000065466.1"/>
    </source>
</evidence>
<dbReference type="InterPro" id="IPR036051">
    <property type="entry name" value="KRAB_dom_sf"/>
</dbReference>
<gene>
    <name evidence="18 20" type="primary">ZNF2</name>
</gene>
<feature type="domain" description="C2H2-type" evidence="16">
    <location>
        <begin position="448"/>
        <end position="475"/>
    </location>
</feature>
<feature type="domain" description="C2H2-type" evidence="16">
    <location>
        <begin position="364"/>
        <end position="391"/>
    </location>
</feature>
<evidence type="ECO:0000259" key="16">
    <source>
        <dbReference type="PROSITE" id="PS50157"/>
    </source>
</evidence>
<dbReference type="GO" id="GO:0008270">
    <property type="term" value="F:zinc ion binding"/>
    <property type="evidence" value="ECO:0007669"/>
    <property type="project" value="UniProtKB-KW"/>
</dbReference>
<dbReference type="GO" id="GO:0000981">
    <property type="term" value="F:DNA-binding transcription factor activity, RNA polymerase II-specific"/>
    <property type="evidence" value="ECO:0000318"/>
    <property type="project" value="GO_Central"/>
</dbReference>
<evidence type="ECO:0000256" key="13">
    <source>
        <dbReference type="ARBA" id="ARBA00078140"/>
    </source>
</evidence>
<dbReference type="Gene3D" id="6.10.140.140">
    <property type="match status" value="1"/>
</dbReference>
<dbReference type="SUPFAM" id="SSF109640">
    <property type="entry name" value="KRAB domain (Kruppel-associated box)"/>
    <property type="match status" value="1"/>
</dbReference>
<evidence type="ECO:0000256" key="10">
    <source>
        <dbReference type="ARBA" id="ARBA00023163"/>
    </source>
</evidence>
<dbReference type="GO" id="GO:0000978">
    <property type="term" value="F:RNA polymerase II cis-regulatory region sequence-specific DNA binding"/>
    <property type="evidence" value="ECO:0000318"/>
    <property type="project" value="GO_Central"/>
</dbReference>
<organism evidence="18 19">
    <name type="scientific">Macaca mulatta</name>
    <name type="common">Rhesus macaque</name>
    <dbReference type="NCBI Taxonomy" id="9544"/>
    <lineage>
        <taxon>Eukaryota</taxon>
        <taxon>Metazoa</taxon>
        <taxon>Chordata</taxon>
        <taxon>Craniata</taxon>
        <taxon>Vertebrata</taxon>
        <taxon>Euteleostomi</taxon>
        <taxon>Mammalia</taxon>
        <taxon>Eutheria</taxon>
        <taxon>Euarchontoglires</taxon>
        <taxon>Primates</taxon>
        <taxon>Haplorrhini</taxon>
        <taxon>Catarrhini</taxon>
        <taxon>Cercopithecidae</taxon>
        <taxon>Cercopithecinae</taxon>
        <taxon>Macaca</taxon>
    </lineage>
</organism>
<dbReference type="Gene3D" id="3.30.160.60">
    <property type="entry name" value="Classic Zinc Finger"/>
    <property type="match status" value="9"/>
</dbReference>
<feature type="domain" description="C2H2-type" evidence="16">
    <location>
        <begin position="308"/>
        <end position="335"/>
    </location>
</feature>
<feature type="domain" description="KRAB" evidence="17">
    <location>
        <begin position="67"/>
        <end position="138"/>
    </location>
</feature>
<evidence type="ECO:0000256" key="5">
    <source>
        <dbReference type="ARBA" id="ARBA00022737"/>
    </source>
</evidence>
<dbReference type="InterPro" id="IPR013087">
    <property type="entry name" value="Znf_C2H2_type"/>
</dbReference>
<evidence type="ECO:0000256" key="9">
    <source>
        <dbReference type="ARBA" id="ARBA00023125"/>
    </source>
</evidence>
<dbReference type="FunFam" id="3.30.160.60:FF:000899">
    <property type="entry name" value="zinc finger protein 558 isoform X2"/>
    <property type="match status" value="1"/>
</dbReference>
<dbReference type="SUPFAM" id="SSF57667">
    <property type="entry name" value="beta-beta-alpha zinc fingers"/>
    <property type="match status" value="5"/>
</dbReference>
<evidence type="ECO:0000256" key="15">
    <source>
        <dbReference type="SAM" id="MobiDB-lite"/>
    </source>
</evidence>
<keyword evidence="10" id="KW-0804">Transcription</keyword>
<name>A0A5F7ZJW1_MACMU</name>
<evidence type="ECO:0000313" key="20">
    <source>
        <dbReference type="VGNC" id="VGNC:106247"/>
    </source>
</evidence>
<dbReference type="PROSITE" id="PS00028">
    <property type="entry name" value="ZINC_FINGER_C2H2_1"/>
    <property type="match status" value="8"/>
</dbReference>
<dbReference type="Pfam" id="PF00096">
    <property type="entry name" value="zf-C2H2"/>
    <property type="match status" value="9"/>
</dbReference>
<keyword evidence="8" id="KW-0805">Transcription regulation</keyword>
<comment type="similarity">
    <text evidence="3">Belongs to the krueppel C2H2-type zinc-finger protein family.</text>
</comment>
<feature type="domain" description="C2H2-type" evidence="16">
    <location>
        <begin position="336"/>
        <end position="363"/>
    </location>
</feature>
<sequence>MGFHHVGQTGLELLTSSDPHASAFQSAGITGVSHRTWSFSDSALDYRESTQERMAAVSPTTRCQESVTFEDVAVVFTDEEWSHLVPIQRDLYKEVMLENYNSIVSLGLPVPQPDVIFQLKRGDKPWVVDLHGSEERERPESVSLETKREIHDASDEKSEGSLRECLGRQSPLCPKFEVYAPDGRMGTEKQSPSGETHKKSLSREKGVRRGSALPREVLTKERHQECSDCGKTFFDHSSLTRHQRTHTGEKPYGCRECGKAFSHRSSLSRHLMSHTGESPYECSVCAKAFFDRSSLTVHQRIHTGEKPFQCSECGKAFFDRSSLTRHQRIHTGESPYECHECGKAFSQKSILTRHQLIHTGRKPYECNECGKAFYGVSSLNRHQKAHAGDPRYQCNECGKAFFDRSSLTQHQKIHTGDKPYECSECGKAFSQRCRLTRHQRVHTGEKPFECSVCGKVFSSKSSVIQHQRRYAKQGID</sequence>
<evidence type="ECO:0000256" key="14">
    <source>
        <dbReference type="PROSITE-ProRule" id="PRU00042"/>
    </source>
</evidence>
<dbReference type="CDD" id="cd07765">
    <property type="entry name" value="KRAB_A-box"/>
    <property type="match status" value="1"/>
</dbReference>
<evidence type="ECO:0000256" key="11">
    <source>
        <dbReference type="ARBA" id="ARBA00023242"/>
    </source>
</evidence>
<dbReference type="VEuPathDB" id="HostDB:ENSMMUG00000019423"/>
<dbReference type="FunFam" id="3.30.160.60:FF:000947">
    <property type="entry name" value="zinc finger protein 2 isoform X2"/>
    <property type="match status" value="1"/>
</dbReference>
<keyword evidence="9" id="KW-0238">DNA-binding</keyword>
<evidence type="ECO:0000256" key="3">
    <source>
        <dbReference type="ARBA" id="ARBA00006991"/>
    </source>
</evidence>
<reference evidence="18" key="4">
    <citation type="submission" date="2025-09" db="UniProtKB">
        <authorList>
            <consortium name="Ensembl"/>
        </authorList>
    </citation>
    <scope>IDENTIFICATION</scope>
    <source>
        <strain evidence="18">17573</strain>
    </source>
</reference>
<reference evidence="19" key="1">
    <citation type="journal article" date="2007" name="Science">
        <title>Evolutionary and biomedical insights from the rhesus macaque genome.</title>
        <authorList>
            <person name="Gibbs R.A."/>
            <person name="Rogers J."/>
            <person name="Katze M.G."/>
            <person name="Bumgarner R."/>
            <person name="Weinstock G.M."/>
            <person name="Mardis E.R."/>
            <person name="Remington K.A."/>
            <person name="Strausberg R.L."/>
            <person name="Venter J.C."/>
            <person name="Wilson R.K."/>
            <person name="Batzer M.A."/>
            <person name="Bustamante C.D."/>
            <person name="Eichler E.E."/>
            <person name="Hahn M.W."/>
            <person name="Hardison R.C."/>
            <person name="Makova K.D."/>
            <person name="Miller W."/>
            <person name="Milosavljevic A."/>
            <person name="Palermo R.E."/>
            <person name="Siepel A."/>
            <person name="Sikela J.M."/>
            <person name="Attaway T."/>
            <person name="Bell S."/>
            <person name="Bernard K.E."/>
            <person name="Buhay C.J."/>
            <person name="Chandrabose M.N."/>
            <person name="Dao M."/>
            <person name="Davis C."/>
            <person name="Delehaunty K.D."/>
            <person name="Ding Y."/>
            <person name="Dinh H.H."/>
            <person name="Dugan-Rocha S."/>
            <person name="Fulton L.A."/>
            <person name="Gabisi R.A."/>
            <person name="Garner T.T."/>
            <person name="Godfrey J."/>
            <person name="Hawes A.C."/>
            <person name="Hernandez J."/>
            <person name="Hines S."/>
            <person name="Holder M."/>
            <person name="Hume J."/>
            <person name="Jhangiani S.N."/>
            <person name="Joshi V."/>
            <person name="Khan Z.M."/>
            <person name="Kirkness E.F."/>
            <person name="Cree A."/>
            <person name="Fowler R.G."/>
            <person name="Lee S."/>
            <person name="Lewis L.R."/>
            <person name="Li Z."/>
            <person name="Liu Y.-S."/>
            <person name="Moore S.M."/>
            <person name="Muzny D."/>
            <person name="Nazareth L.V."/>
            <person name="Ngo D.N."/>
            <person name="Okwuonu G.O."/>
            <person name="Pai G."/>
            <person name="Parker D."/>
            <person name="Paul H.A."/>
            <person name="Pfannkoch C."/>
            <person name="Pohl C.S."/>
            <person name="Rogers Y.-H.C."/>
            <person name="Ruiz S.J."/>
            <person name="Sabo A."/>
            <person name="Santibanez J."/>
            <person name="Schneider B.W."/>
            <person name="Smith S.M."/>
            <person name="Sodergren E."/>
            <person name="Svatek A.F."/>
            <person name="Utterback T.R."/>
            <person name="Vattathil S."/>
            <person name="Warren W."/>
            <person name="White C.S."/>
            <person name="Chinwalla A.T."/>
            <person name="Feng Y."/>
            <person name="Halpern A.L."/>
            <person name="Hillier L.W."/>
            <person name="Huang X."/>
            <person name="Minx P."/>
            <person name="Nelson J.O."/>
            <person name="Pepin K.H."/>
            <person name="Qin X."/>
            <person name="Sutton G.G."/>
            <person name="Venter E."/>
            <person name="Walenz B.P."/>
            <person name="Wallis J.W."/>
            <person name="Worley K.C."/>
            <person name="Yang S.-P."/>
            <person name="Jones S.M."/>
            <person name="Marra M.A."/>
            <person name="Rocchi M."/>
            <person name="Schein J.E."/>
            <person name="Baertsch R."/>
            <person name="Clarke L."/>
            <person name="Csuros M."/>
            <person name="Glasscock J."/>
            <person name="Harris R.A."/>
            <person name="Havlak P."/>
            <person name="Jackson A.R."/>
            <person name="Jiang H."/>
            <person name="Liu Y."/>
            <person name="Messina D.N."/>
            <person name="Shen Y."/>
            <person name="Song H.X.-Z."/>
            <person name="Wylie T."/>
            <person name="Zhang L."/>
            <person name="Birney E."/>
            <person name="Han K."/>
            <person name="Konkel M.K."/>
            <person name="Lee J."/>
            <person name="Smit A.F.A."/>
            <person name="Ullmer B."/>
            <person name="Wang H."/>
            <person name="Xing J."/>
            <person name="Burhans R."/>
            <person name="Cheng Z."/>
            <person name="Karro J.E."/>
            <person name="Ma J."/>
            <person name="Raney B."/>
            <person name="She X."/>
            <person name="Cox M.J."/>
            <person name="Demuth J.P."/>
            <person name="Dumas L.J."/>
            <person name="Han S.-G."/>
            <person name="Hopkins J."/>
            <person name="Karimpour-Fard A."/>
            <person name="Kim Y.H."/>
            <person name="Pollack J.R."/>
            <person name="Vinar T."/>
            <person name="Addo-Quaye C."/>
            <person name="Degenhardt J."/>
            <person name="Denby A."/>
            <person name="Hubisz M.J."/>
            <person name="Indap A."/>
            <person name="Kosiol C."/>
            <person name="Lahn B.T."/>
            <person name="Lawson H.A."/>
            <person name="Marklein A."/>
            <person name="Nielsen R."/>
            <person name="Vallender E.J."/>
            <person name="Clark A.G."/>
            <person name="Ferguson B."/>
            <person name="Hernandez R.D."/>
            <person name="Hirani K."/>
            <person name="Kehrer-Sawatzki H."/>
            <person name="Kolb J."/>
            <person name="Patil S."/>
            <person name="Pu L.-L."/>
            <person name="Ren Y."/>
            <person name="Smith D.G."/>
            <person name="Wheeler D.A."/>
            <person name="Schenck I."/>
            <person name="Ball E.V."/>
            <person name="Chen R."/>
            <person name="Cooper D.N."/>
            <person name="Giardine B."/>
            <person name="Hsu F."/>
            <person name="Kent W.J."/>
            <person name="Lesk A."/>
            <person name="Nelson D.L."/>
            <person name="O'brien W.E."/>
            <person name="Pruefer K."/>
            <person name="Stenson P.D."/>
            <person name="Wallace J.C."/>
            <person name="Ke H."/>
            <person name="Liu X.-M."/>
            <person name="Wang P."/>
            <person name="Xiang A.P."/>
            <person name="Yang F."/>
            <person name="Barber G.P."/>
            <person name="Haussler D."/>
            <person name="Karolchik D."/>
            <person name="Kern A.D."/>
            <person name="Kuhn R.M."/>
            <person name="Smith K.E."/>
            <person name="Zwieg A.S."/>
        </authorList>
    </citation>
    <scope>NUCLEOTIDE SEQUENCE [LARGE SCALE GENOMIC DNA]</scope>
    <source>
        <strain evidence="19">17573</strain>
    </source>
</reference>
<feature type="compositionally biased region" description="Basic and acidic residues" evidence="15">
    <location>
        <begin position="195"/>
        <end position="207"/>
    </location>
</feature>
<evidence type="ECO:0000256" key="6">
    <source>
        <dbReference type="ARBA" id="ARBA00022771"/>
    </source>
</evidence>
<dbReference type="PANTHER" id="PTHR24399">
    <property type="entry name" value="ZINC FINGER AND BTB DOMAIN-CONTAINING"/>
    <property type="match status" value="1"/>
</dbReference>
<accession>A0A5F7ZJW1</accession>
<feature type="region of interest" description="Disordered" evidence="15">
    <location>
        <begin position="178"/>
        <end position="211"/>
    </location>
</feature>
<dbReference type="VGNC" id="VGNC:106247">
    <property type="gene designation" value="ZNF2"/>
</dbReference>
<dbReference type="PROSITE" id="PS50805">
    <property type="entry name" value="KRAB"/>
    <property type="match status" value="1"/>
</dbReference>
<keyword evidence="19" id="KW-1185">Reference proteome</keyword>
<evidence type="ECO:0000256" key="12">
    <source>
        <dbReference type="ARBA" id="ARBA00074010"/>
    </source>
</evidence>
<feature type="domain" description="C2H2-type" evidence="16">
    <location>
        <begin position="420"/>
        <end position="447"/>
    </location>
</feature>
<dbReference type="Ensembl" id="ENSMMUT00000099134.1">
    <property type="protein sequence ID" value="ENSMMUP00000065466.1"/>
    <property type="gene ID" value="ENSMMUG00000019423.4"/>
</dbReference>
<dbReference type="FunFam" id="3.30.160.60:FF:000380">
    <property type="entry name" value="zinc finger protein 2 isoform X2"/>
    <property type="match status" value="1"/>
</dbReference>
<dbReference type="FunFam" id="3.30.160.60:FF:000737">
    <property type="entry name" value="Zinc finger protein 565"/>
    <property type="match status" value="1"/>
</dbReference>
<dbReference type="GeneTree" id="ENSGT00940000160826"/>
<evidence type="ECO:0000256" key="1">
    <source>
        <dbReference type="ARBA" id="ARBA00003767"/>
    </source>
</evidence>
<feature type="domain" description="C2H2-type" evidence="16">
    <location>
        <begin position="224"/>
        <end position="251"/>
    </location>
</feature>
<dbReference type="InterPro" id="IPR036236">
    <property type="entry name" value="Znf_C2H2_sf"/>
</dbReference>
<evidence type="ECO:0000313" key="19">
    <source>
        <dbReference type="Proteomes" id="UP000006718"/>
    </source>
</evidence>
<protein>
    <recommendedName>
        <fullName evidence="12">Zinc finger protein 2</fullName>
    </recommendedName>
    <alternativeName>
        <fullName evidence="13">Zinc finger protein 661</fullName>
    </alternativeName>
</protein>
<keyword evidence="11" id="KW-0539">Nucleus</keyword>
<evidence type="ECO:0000256" key="4">
    <source>
        <dbReference type="ARBA" id="ARBA00022723"/>
    </source>
</evidence>
<dbReference type="PaxDb" id="9544-ENSMMUP00000025530"/>
<dbReference type="InterPro" id="IPR001909">
    <property type="entry name" value="KRAB"/>
</dbReference>
<dbReference type="FunFam" id="3.30.160.60:FF:000794">
    <property type="entry name" value="zinc finger protein 2 isoform X2"/>
    <property type="match status" value="2"/>
</dbReference>
<dbReference type="AlphaFoldDB" id="A0A5F7ZJW1"/>
<dbReference type="SMR" id="A0A5F7ZJW1"/>
<reference evidence="18" key="2">
    <citation type="submission" date="2019-01" db="EMBL/GenBank/DDBJ databases">
        <authorList>
            <person name="Graves T."/>
            <person name="Eichler E.E."/>
            <person name="Wilson R.K."/>
        </authorList>
    </citation>
    <scope>NUCLEOTIDE SEQUENCE [LARGE SCALE GENOMIC DNA]</scope>
    <source>
        <strain evidence="18">17573</strain>
    </source>
</reference>
<comment type="function">
    <text evidence="1">May be involved in transcriptional regulation.</text>
</comment>
<dbReference type="FunFam" id="3.30.160.60:FF:002343">
    <property type="entry name" value="Zinc finger protein 33A"/>
    <property type="match status" value="1"/>
</dbReference>
<dbReference type="OMA" id="TKERGHE"/>
<dbReference type="Pfam" id="PF01352">
    <property type="entry name" value="KRAB"/>
    <property type="match status" value="1"/>
</dbReference>
<keyword evidence="6 14" id="KW-0863">Zinc-finger</keyword>
<dbReference type="Proteomes" id="UP000006718">
    <property type="component" value="Chromosome 13"/>
</dbReference>
<dbReference type="InParanoid" id="A0A5F7ZJW1"/>